<dbReference type="InterPro" id="IPR025758">
    <property type="entry name" value="Fic/DOC_N"/>
</dbReference>
<dbReference type="PANTHER" id="PTHR13504:SF38">
    <property type="entry name" value="FIDO DOMAIN-CONTAINING PROTEIN"/>
    <property type="match status" value="1"/>
</dbReference>
<dbReference type="AlphaFoldDB" id="A0A3S4CII3"/>
<evidence type="ECO:0000256" key="2">
    <source>
        <dbReference type="PIRSR" id="PIRSR640198-1"/>
    </source>
</evidence>
<dbReference type="Gene3D" id="1.10.3290.10">
    <property type="entry name" value="Fido-like domain"/>
    <property type="match status" value="1"/>
</dbReference>
<dbReference type="InterPro" id="IPR040198">
    <property type="entry name" value="Fido_containing"/>
</dbReference>
<keyword evidence="1" id="KW-0067">ATP-binding</keyword>
<dbReference type="SUPFAM" id="SSF140931">
    <property type="entry name" value="Fic-like"/>
    <property type="match status" value="1"/>
</dbReference>
<dbReference type="InterPro" id="IPR026287">
    <property type="entry name" value="SoFic-like"/>
</dbReference>
<proteinExistence type="predicted"/>
<dbReference type="PANTHER" id="PTHR13504">
    <property type="entry name" value="FIDO DOMAIN-CONTAINING PROTEIN DDB_G0283145"/>
    <property type="match status" value="1"/>
</dbReference>
<keyword evidence="5" id="KW-0808">Transferase</keyword>
<evidence type="ECO:0000256" key="1">
    <source>
        <dbReference type="PIRSR" id="PIRSR038925-1"/>
    </source>
</evidence>
<evidence type="ECO:0000259" key="4">
    <source>
        <dbReference type="PROSITE" id="PS51459"/>
    </source>
</evidence>
<dbReference type="SUPFAM" id="SSF46785">
    <property type="entry name" value="Winged helix' DNA-binding domain"/>
    <property type="match status" value="1"/>
</dbReference>
<dbReference type="EMBL" id="UZWE01000028">
    <property type="protein sequence ID" value="VDS08492.1"/>
    <property type="molecule type" value="Genomic_DNA"/>
</dbReference>
<feature type="binding site" evidence="1">
    <location>
        <begin position="222"/>
        <end position="228"/>
    </location>
    <ligand>
        <name>ATP</name>
        <dbReference type="ChEBI" id="CHEBI:30616"/>
    </ligand>
</feature>
<dbReference type="InterPro" id="IPR036390">
    <property type="entry name" value="WH_DNA-bd_sf"/>
</dbReference>
<feature type="active site" evidence="2">
    <location>
        <position position="217"/>
    </location>
</feature>
<feature type="domain" description="Fido" evidence="4">
    <location>
        <begin position="126"/>
        <end position="281"/>
    </location>
</feature>
<reference evidence="5 6" key="1">
    <citation type="submission" date="2018-12" db="EMBL/GenBank/DDBJ databases">
        <authorList>
            <person name="Criscuolo A."/>
        </authorList>
    </citation>
    <scope>NUCLEOTIDE SEQUENCE [LARGE SCALE GENOMIC DNA]</scope>
    <source>
        <strain evidence="5">ACIP1116241</strain>
    </source>
</reference>
<feature type="binding site" evidence="3">
    <location>
        <begin position="221"/>
        <end position="228"/>
    </location>
    <ligand>
        <name>ATP</name>
        <dbReference type="ChEBI" id="CHEBI:30616"/>
    </ligand>
</feature>
<evidence type="ECO:0000256" key="3">
    <source>
        <dbReference type="PIRSR" id="PIRSR640198-2"/>
    </source>
</evidence>
<sequence length="381" mass="42207">MRYDTFTNPAGRFVPTLDGIRAFVPNPLPPNLDMAAIADSLGDARAALGELRGACRRLQNPMILIRPLQRREALTSSAMEGTYSTDDELVLAEAGLAPAPSDDTQEVANFVRALSGALFRIGDEPITNRLIRDAHRVLMTRLSRYRGAHRHPGEFKRDQNMIWGADLRTARFIPPPPRDALDCMTDLERYINREPKPHAGEALLDLALVHYQFETIHPFADGNGRVGRMLISLMAVSTGLLDSPALYLSPAIEQEKDAYIDAMYAVSARSEWTAWIDFFCQAVCRSCHQTIETIDRLIDLEQDYRNRITAIKSGNAATIVSMLFESPAITPGRVAERLSISDMGARKLLSRMAELGLIQEVAGLYPKAYIAEGIIAAARGR</sequence>
<keyword evidence="6" id="KW-1185">Reference proteome</keyword>
<dbReference type="InterPro" id="IPR036597">
    <property type="entry name" value="Fido-like_dom_sf"/>
</dbReference>
<evidence type="ECO:0000313" key="5">
    <source>
        <dbReference type="EMBL" id="VDS08492.1"/>
    </source>
</evidence>
<name>A0A3S4CII3_9RHOB</name>
<dbReference type="Pfam" id="PF13784">
    <property type="entry name" value="Fic_N"/>
    <property type="match status" value="1"/>
</dbReference>
<dbReference type="OrthoDB" id="9813719at2"/>
<dbReference type="PIRSF" id="PIRSF038925">
    <property type="entry name" value="AMP-prot_trans"/>
    <property type="match status" value="1"/>
</dbReference>
<feature type="binding site" evidence="1">
    <location>
        <position position="217"/>
    </location>
    <ligand>
        <name>ATP</name>
        <dbReference type="ChEBI" id="CHEBI:30616"/>
    </ligand>
</feature>
<dbReference type="GO" id="GO:0016779">
    <property type="term" value="F:nucleotidyltransferase activity"/>
    <property type="evidence" value="ECO:0007669"/>
    <property type="project" value="UniProtKB-KW"/>
</dbReference>
<protein>
    <submittedName>
        <fullName evidence="5">Adenosine monophosphate-protein transferase SoFic</fullName>
        <ecNumber evidence="5">2.7.7.-</ecNumber>
    </submittedName>
</protein>
<accession>A0A3S4CII3</accession>
<dbReference type="Proteomes" id="UP000270743">
    <property type="component" value="Unassembled WGS sequence"/>
</dbReference>
<feature type="binding site" evidence="1">
    <location>
        <position position="259"/>
    </location>
    <ligand>
        <name>ATP</name>
        <dbReference type="ChEBI" id="CHEBI:30616"/>
    </ligand>
</feature>
<dbReference type="Pfam" id="PF02661">
    <property type="entry name" value="Fic"/>
    <property type="match status" value="1"/>
</dbReference>
<dbReference type="EC" id="2.7.7.-" evidence="5"/>
<organism evidence="5 6">
    <name type="scientific">Paracoccus haematequi</name>
    <dbReference type="NCBI Taxonomy" id="2491866"/>
    <lineage>
        <taxon>Bacteria</taxon>
        <taxon>Pseudomonadati</taxon>
        <taxon>Pseudomonadota</taxon>
        <taxon>Alphaproteobacteria</taxon>
        <taxon>Rhodobacterales</taxon>
        <taxon>Paracoccaceae</taxon>
        <taxon>Paracoccus</taxon>
    </lineage>
</organism>
<keyword evidence="5" id="KW-0548">Nucleotidyltransferase</keyword>
<feature type="binding site" evidence="1">
    <location>
        <position position="80"/>
    </location>
    <ligand>
        <name>ATP</name>
        <dbReference type="ChEBI" id="CHEBI:30616"/>
    </ligand>
</feature>
<evidence type="ECO:0000313" key="6">
    <source>
        <dbReference type="Proteomes" id="UP000270743"/>
    </source>
</evidence>
<keyword evidence="1" id="KW-0547">Nucleotide-binding</keyword>
<gene>
    <name evidence="5" type="ORF">PARHAE_01676</name>
</gene>
<dbReference type="RefSeq" id="WP_126154162.1">
    <property type="nucleotide sequence ID" value="NZ_UZWE01000028.1"/>
</dbReference>
<dbReference type="InterPro" id="IPR003812">
    <property type="entry name" value="Fido"/>
</dbReference>
<dbReference type="PROSITE" id="PS51459">
    <property type="entry name" value="FIDO"/>
    <property type="match status" value="1"/>
</dbReference>
<dbReference type="GO" id="GO:0005524">
    <property type="term" value="F:ATP binding"/>
    <property type="evidence" value="ECO:0007669"/>
    <property type="project" value="UniProtKB-KW"/>
</dbReference>